<evidence type="ECO:0000256" key="5">
    <source>
        <dbReference type="ARBA" id="ARBA00022989"/>
    </source>
</evidence>
<feature type="transmembrane region" description="Helical" evidence="8">
    <location>
        <begin position="58"/>
        <end position="77"/>
    </location>
</feature>
<dbReference type="InterPro" id="IPR005828">
    <property type="entry name" value="MFS_sugar_transport-like"/>
</dbReference>
<feature type="transmembrane region" description="Helical" evidence="8">
    <location>
        <begin position="150"/>
        <end position="169"/>
    </location>
</feature>
<evidence type="ECO:0000313" key="10">
    <source>
        <dbReference type="EMBL" id="RDH15521.1"/>
    </source>
</evidence>
<dbReference type="Pfam" id="PF07690">
    <property type="entry name" value="MFS_1"/>
    <property type="match status" value="1"/>
</dbReference>
<evidence type="ECO:0000256" key="3">
    <source>
        <dbReference type="ARBA" id="ARBA00022448"/>
    </source>
</evidence>
<feature type="transmembrane region" description="Helical" evidence="8">
    <location>
        <begin position="207"/>
        <end position="227"/>
    </location>
</feature>
<dbReference type="AlphaFoldDB" id="A0A370BQZ1"/>
<feature type="compositionally biased region" description="Polar residues" evidence="7">
    <location>
        <begin position="33"/>
        <end position="42"/>
    </location>
</feature>
<comment type="subcellular location">
    <subcellularLocation>
        <location evidence="1">Membrane</location>
        <topology evidence="1">Multi-pass membrane protein</topology>
    </subcellularLocation>
</comment>
<protein>
    <submittedName>
        <fullName evidence="10">MFS general substrate transporter</fullName>
    </submittedName>
</protein>
<keyword evidence="4 8" id="KW-0812">Transmembrane</keyword>
<dbReference type="EMBL" id="KZ851948">
    <property type="protein sequence ID" value="RDH15521.1"/>
    <property type="molecule type" value="Genomic_DNA"/>
</dbReference>
<feature type="domain" description="Major facilitator superfamily (MFS) profile" evidence="9">
    <location>
        <begin position="283"/>
        <end position="472"/>
    </location>
</feature>
<evidence type="ECO:0000256" key="6">
    <source>
        <dbReference type="ARBA" id="ARBA00023136"/>
    </source>
</evidence>
<gene>
    <name evidence="10" type="ORF">M747DRAFT_360595</name>
</gene>
<evidence type="ECO:0000256" key="4">
    <source>
        <dbReference type="ARBA" id="ARBA00022692"/>
    </source>
</evidence>
<keyword evidence="3" id="KW-0813">Transport</keyword>
<keyword evidence="5 8" id="KW-1133">Transmembrane helix</keyword>
<feature type="transmembrane region" description="Helical" evidence="8">
    <location>
        <begin position="349"/>
        <end position="368"/>
    </location>
</feature>
<dbReference type="PROSITE" id="PS50850">
    <property type="entry name" value="MFS"/>
    <property type="match status" value="1"/>
</dbReference>
<accession>A0A370BQZ1</accession>
<feature type="transmembrane region" description="Helical" evidence="8">
    <location>
        <begin position="374"/>
        <end position="397"/>
    </location>
</feature>
<dbReference type="PANTHER" id="PTHR11360">
    <property type="entry name" value="MONOCARBOXYLATE TRANSPORTER"/>
    <property type="match status" value="1"/>
</dbReference>
<dbReference type="Gene3D" id="1.20.1250.20">
    <property type="entry name" value="MFS general substrate transporter like domains"/>
    <property type="match status" value="2"/>
</dbReference>
<name>A0A370BQZ1_ASPNG</name>
<feature type="region of interest" description="Disordered" evidence="7">
    <location>
        <begin position="30"/>
        <end position="53"/>
    </location>
</feature>
<organism evidence="10 11">
    <name type="scientific">Aspergillus niger ATCC 13496</name>
    <dbReference type="NCBI Taxonomy" id="1353008"/>
    <lineage>
        <taxon>Eukaryota</taxon>
        <taxon>Fungi</taxon>
        <taxon>Dikarya</taxon>
        <taxon>Ascomycota</taxon>
        <taxon>Pezizomycotina</taxon>
        <taxon>Eurotiomycetes</taxon>
        <taxon>Eurotiomycetidae</taxon>
        <taxon>Eurotiales</taxon>
        <taxon>Aspergillaceae</taxon>
        <taxon>Aspergillus</taxon>
        <taxon>Aspergillus subgen. Circumdati</taxon>
    </lineage>
</organism>
<keyword evidence="6 8" id="KW-0472">Membrane</keyword>
<evidence type="ECO:0000256" key="8">
    <source>
        <dbReference type="SAM" id="Phobius"/>
    </source>
</evidence>
<reference evidence="10 11" key="1">
    <citation type="submission" date="2018-07" db="EMBL/GenBank/DDBJ databases">
        <title>Section-level genome sequencing of Aspergillus section Nigri to investigate inter- and intra-species variation.</title>
        <authorList>
            <consortium name="DOE Joint Genome Institute"/>
            <person name="Vesth T.C."/>
            <person name="Nybo J.L."/>
            <person name="Theobald S."/>
            <person name="Frisvad J.C."/>
            <person name="Larsen T.O."/>
            <person name="Nielsen K.F."/>
            <person name="Hoof J.B."/>
            <person name="Brandl J."/>
            <person name="Salamov A."/>
            <person name="Riley R."/>
            <person name="Gladden J.M."/>
            <person name="Phatale P."/>
            <person name="Nielsen M.T."/>
            <person name="Lyhne E.K."/>
            <person name="Kogle M.E."/>
            <person name="Strasser K."/>
            <person name="McDonnell E."/>
            <person name="Barry K."/>
            <person name="Clum A."/>
            <person name="Chen C."/>
            <person name="Nolan M."/>
            <person name="Sandor L."/>
            <person name="Kuo A."/>
            <person name="Lipzen A."/>
            <person name="Hainaut M."/>
            <person name="Drula E."/>
            <person name="Tsang A."/>
            <person name="Magnuson J.K."/>
            <person name="Henrissat B."/>
            <person name="Wiebenga A."/>
            <person name="Simmons B.A."/>
            <person name="Makela M.R."/>
            <person name="De vries R.P."/>
            <person name="Grigoriev I.V."/>
            <person name="Mortensen U.H."/>
            <person name="Baker S.E."/>
            <person name="Andersen M.R."/>
        </authorList>
    </citation>
    <scope>NUCLEOTIDE SEQUENCE [LARGE SCALE GENOMIC DNA]</scope>
    <source>
        <strain evidence="10 11">ATCC 13496</strain>
    </source>
</reference>
<evidence type="ECO:0000256" key="7">
    <source>
        <dbReference type="SAM" id="MobiDB-lite"/>
    </source>
</evidence>
<feature type="transmembrane region" description="Helical" evidence="8">
    <location>
        <begin position="409"/>
        <end position="431"/>
    </location>
</feature>
<dbReference type="VEuPathDB" id="FungiDB:M747DRAFT_360595"/>
<evidence type="ECO:0000256" key="1">
    <source>
        <dbReference type="ARBA" id="ARBA00004141"/>
    </source>
</evidence>
<feature type="transmembrane region" description="Helical" evidence="8">
    <location>
        <begin position="97"/>
        <end position="115"/>
    </location>
</feature>
<dbReference type="InterPro" id="IPR011701">
    <property type="entry name" value="MFS"/>
</dbReference>
<evidence type="ECO:0000313" key="11">
    <source>
        <dbReference type="Proteomes" id="UP000253845"/>
    </source>
</evidence>
<dbReference type="GO" id="GO:0016020">
    <property type="term" value="C:membrane"/>
    <property type="evidence" value="ECO:0007669"/>
    <property type="project" value="UniProtKB-SubCell"/>
</dbReference>
<feature type="transmembrane region" description="Helical" evidence="8">
    <location>
        <begin position="239"/>
        <end position="259"/>
    </location>
</feature>
<feature type="transmembrane region" description="Helical" evidence="8">
    <location>
        <begin position="175"/>
        <end position="195"/>
    </location>
</feature>
<dbReference type="GO" id="GO:0022857">
    <property type="term" value="F:transmembrane transporter activity"/>
    <property type="evidence" value="ECO:0007669"/>
    <property type="project" value="InterPro"/>
</dbReference>
<dbReference type="InterPro" id="IPR036259">
    <property type="entry name" value="MFS_trans_sf"/>
</dbReference>
<feature type="transmembrane region" description="Helical" evidence="8">
    <location>
        <begin position="443"/>
        <end position="461"/>
    </location>
</feature>
<evidence type="ECO:0000256" key="2">
    <source>
        <dbReference type="ARBA" id="ARBA00006727"/>
    </source>
</evidence>
<feature type="transmembrane region" description="Helical" evidence="8">
    <location>
        <begin position="280"/>
        <end position="299"/>
    </location>
</feature>
<evidence type="ECO:0000259" key="9">
    <source>
        <dbReference type="PROSITE" id="PS50850"/>
    </source>
</evidence>
<dbReference type="InterPro" id="IPR050327">
    <property type="entry name" value="Proton-linked_MCT"/>
</dbReference>
<dbReference type="Pfam" id="PF00083">
    <property type="entry name" value="Sugar_tr"/>
    <property type="match status" value="1"/>
</dbReference>
<sequence length="472" mass="51024">MSISVVRSPVQGACDARVIETGNSRFKECLTATPPSRQTSQDSQEDDPNDSAPDGGTAAWLIVVGGWCAMFSSYGWLHSIGVFQNYYQNVMFPGYSASTIAWISSLEVFLMLALVRYSLLVGLRVQHTDGARFIQGPIVGWLSDTFGPRAVVIGGSFFHIFGVMMASISTKYYQILLAQGICSPIGLCAIAQPVLSVMPNWFNKRCGLAYGIISTSAGIAGIILPIMINRLIPKVGFGWAMRIVAFMMLFFLIIAALTVRERVPPRPEVLNREILLRPFCDVKMVLLLVSGILLSFGVWCPSNYIVTSSLAVGVQTNLSQYLVSIQNAGSLFGRFFCGVFADKFGTYNSYISLNVCSGILVLALWIPATSNSAIIVFDVLFGFTSGAYYTLLVALVAPVAPPREIGYWAGLNFFFASIAGLVTGPIGGAILAQDDGSYWGMKVYSGVLLLAGSVVVLGTRLRLTGMVLWAKC</sequence>
<dbReference type="InterPro" id="IPR020846">
    <property type="entry name" value="MFS_dom"/>
</dbReference>
<proteinExistence type="inferred from homology"/>
<dbReference type="Proteomes" id="UP000253845">
    <property type="component" value="Unassembled WGS sequence"/>
</dbReference>
<dbReference type="SUPFAM" id="SSF103473">
    <property type="entry name" value="MFS general substrate transporter"/>
    <property type="match status" value="1"/>
</dbReference>
<comment type="similarity">
    <text evidence="2">Belongs to the major facilitator superfamily. Monocarboxylate porter (TC 2.A.1.13) family.</text>
</comment>
<dbReference type="PANTHER" id="PTHR11360:SF224">
    <property type="entry name" value="MAJOR FACILITATOR SUPERFAMILY (MFS) PROFILE DOMAIN-CONTAINING PROTEIN-RELATED"/>
    <property type="match status" value="1"/>
</dbReference>